<protein>
    <submittedName>
        <fullName evidence="1">Uncharacterized protein</fullName>
    </submittedName>
</protein>
<sequence length="73" mass="8640">MLNWILSQFKRQRTEDLERAREMVRAAKSGRQHIDPVKARELARALGIEVDAHQSIDQVIDKIRRYLTRIGER</sequence>
<accession>Q5P074</accession>
<dbReference type="AlphaFoldDB" id="Q5P074"/>
<reference evidence="1 2" key="1">
    <citation type="journal article" date="2005" name="Arch. Microbiol.">
        <title>The genome sequence of an anaerobic aromatic-degrading denitrifying bacterium, strain EbN1.</title>
        <authorList>
            <person name="Rabus R."/>
            <person name="Kube M."/>
            <person name="Heider J."/>
            <person name="Beck A."/>
            <person name="Heitmann K."/>
            <person name="Widdel F."/>
            <person name="Reinhardt R."/>
        </authorList>
    </citation>
    <scope>NUCLEOTIDE SEQUENCE [LARGE SCALE GENOMIC DNA]</scope>
    <source>
        <strain evidence="1 2">EbN1</strain>
    </source>
</reference>
<dbReference type="KEGG" id="eba:ebD95"/>
<organism evidence="1 2">
    <name type="scientific">Aromatoleum aromaticum (strain DSM 19018 / LMG 30748 / EbN1)</name>
    <name type="common">Azoarcus sp. (strain EbN1)</name>
    <dbReference type="NCBI Taxonomy" id="76114"/>
    <lineage>
        <taxon>Bacteria</taxon>
        <taxon>Pseudomonadati</taxon>
        <taxon>Pseudomonadota</taxon>
        <taxon>Betaproteobacteria</taxon>
        <taxon>Rhodocyclales</taxon>
        <taxon>Rhodocyclaceae</taxon>
        <taxon>Aromatoleum</taxon>
    </lineage>
</organism>
<dbReference type="HOGENOM" id="CLU_2696501_0_0_4"/>
<dbReference type="eggNOG" id="ENOG502ZDQD">
    <property type="taxonomic scope" value="Bacteria"/>
</dbReference>
<dbReference type="EMBL" id="CR555306">
    <property type="protein sequence ID" value="CAI09290.1"/>
    <property type="molecule type" value="Genomic_DNA"/>
</dbReference>
<dbReference type="OrthoDB" id="9181581at2"/>
<gene>
    <name evidence="1" type="ORF">ebD95</name>
</gene>
<evidence type="ECO:0000313" key="1">
    <source>
        <dbReference type="EMBL" id="CAI09290.1"/>
    </source>
</evidence>
<dbReference type="STRING" id="76114.ebD95"/>
<dbReference type="Proteomes" id="UP000006552">
    <property type="component" value="Chromosome"/>
</dbReference>
<dbReference type="RefSeq" id="WP_011238958.1">
    <property type="nucleotide sequence ID" value="NC_006513.1"/>
</dbReference>
<proteinExistence type="predicted"/>
<keyword evidence="2" id="KW-1185">Reference proteome</keyword>
<name>Q5P074_AROAE</name>
<evidence type="ECO:0000313" key="2">
    <source>
        <dbReference type="Proteomes" id="UP000006552"/>
    </source>
</evidence>